<dbReference type="AlphaFoldDB" id="A0A059V848"/>
<dbReference type="Gene3D" id="1.10.287.3510">
    <property type="match status" value="1"/>
</dbReference>
<protein>
    <recommendedName>
        <fullName evidence="3">NADH-ubiquinone oxidoreductase chain 4L</fullName>
    </recommendedName>
    <alternativeName>
        <fullName evidence="10">NADH dehydrogenase subunit 4L</fullName>
    </alternativeName>
</protein>
<evidence type="ECO:0000313" key="12">
    <source>
        <dbReference type="EMBL" id="AHZ88981.1"/>
    </source>
</evidence>
<dbReference type="PANTHER" id="PTHR11434">
    <property type="entry name" value="NADH-UBIQUINONE OXIDOREDUCTASE SUBUNIT ND4L"/>
    <property type="match status" value="1"/>
</dbReference>
<dbReference type="Pfam" id="PF00420">
    <property type="entry name" value="Oxidored_q2"/>
    <property type="match status" value="1"/>
</dbReference>
<comment type="similarity">
    <text evidence="2">Belongs to the complex I subunit 4L family.</text>
</comment>
<gene>
    <name evidence="12" type="primary">ND4L</name>
</gene>
<sequence>MSYLILSIVILLIGILGIILNRSNLIIMLMCVELVLLASTVLLLFESRVLYTLLGQIFAIMILTVAAAESAIGLAIMVNYYRLRGTIAVRALNLLRG</sequence>
<evidence type="ECO:0000256" key="4">
    <source>
        <dbReference type="ARBA" id="ARBA00022448"/>
    </source>
</evidence>
<comment type="subcellular location">
    <subcellularLocation>
        <location evidence="1">Membrane</location>
        <topology evidence="1">Multi-pass membrane protein</topology>
    </subcellularLocation>
</comment>
<organism evidence="12">
    <name type="scientific">Junceella fragilis</name>
    <dbReference type="NCBI Taxonomy" id="98366"/>
    <lineage>
        <taxon>Eukaryota</taxon>
        <taxon>Metazoa</taxon>
        <taxon>Cnidaria</taxon>
        <taxon>Anthozoa</taxon>
        <taxon>Octocorallia</taxon>
        <taxon>Scleralcyonacea</taxon>
        <taxon>Ellisellidae</taxon>
        <taxon>Junceella</taxon>
    </lineage>
</organism>
<evidence type="ECO:0000256" key="6">
    <source>
        <dbReference type="ARBA" id="ARBA00022967"/>
    </source>
</evidence>
<keyword evidence="5 11" id="KW-0812">Transmembrane</keyword>
<accession>A0A059V848</accession>
<evidence type="ECO:0000256" key="5">
    <source>
        <dbReference type="ARBA" id="ARBA00022692"/>
    </source>
</evidence>
<proteinExistence type="inferred from homology"/>
<dbReference type="GO" id="GO:0042773">
    <property type="term" value="P:ATP synthesis coupled electron transport"/>
    <property type="evidence" value="ECO:0007669"/>
    <property type="project" value="InterPro"/>
</dbReference>
<keyword evidence="4" id="KW-0813">Transport</keyword>
<reference evidence="12" key="1">
    <citation type="submission" date="2014-03" db="EMBL/GenBank/DDBJ databases">
        <title>Complete mitochondrial genome of Junceella fragilis (Gorgonacea, Ellisellidae).</title>
        <authorList>
            <person name="Wu J.-S."/>
            <person name="Ju Y.-M."/>
            <person name="Hsiao S.-T."/>
            <person name="Hsu C.-H."/>
        </authorList>
    </citation>
    <scope>NUCLEOTIDE SEQUENCE</scope>
</reference>
<name>A0A059V848_9CNID</name>
<evidence type="ECO:0000256" key="7">
    <source>
        <dbReference type="ARBA" id="ARBA00022989"/>
    </source>
</evidence>
<dbReference type="GO" id="GO:0016651">
    <property type="term" value="F:oxidoreductase activity, acting on NAD(P)H"/>
    <property type="evidence" value="ECO:0007669"/>
    <property type="project" value="InterPro"/>
</dbReference>
<evidence type="ECO:0000256" key="10">
    <source>
        <dbReference type="ARBA" id="ARBA00031586"/>
    </source>
</evidence>
<keyword evidence="6" id="KW-1278">Translocase</keyword>
<feature type="transmembrane region" description="Helical" evidence="11">
    <location>
        <begin position="27"/>
        <end position="45"/>
    </location>
</feature>
<evidence type="ECO:0000256" key="11">
    <source>
        <dbReference type="SAM" id="Phobius"/>
    </source>
</evidence>
<evidence type="ECO:0000256" key="8">
    <source>
        <dbReference type="ARBA" id="ARBA00023027"/>
    </source>
</evidence>
<dbReference type="GO" id="GO:0030964">
    <property type="term" value="C:NADH dehydrogenase complex"/>
    <property type="evidence" value="ECO:0007669"/>
    <property type="project" value="TreeGrafter"/>
</dbReference>
<evidence type="ECO:0000256" key="3">
    <source>
        <dbReference type="ARBA" id="ARBA00016612"/>
    </source>
</evidence>
<dbReference type="HAMAP" id="MF_01456">
    <property type="entry name" value="NDH1_NuoK"/>
    <property type="match status" value="1"/>
</dbReference>
<keyword evidence="7 11" id="KW-1133">Transmembrane helix</keyword>
<evidence type="ECO:0000256" key="9">
    <source>
        <dbReference type="ARBA" id="ARBA00023136"/>
    </source>
</evidence>
<evidence type="ECO:0000256" key="2">
    <source>
        <dbReference type="ARBA" id="ARBA00010519"/>
    </source>
</evidence>
<geneLocation type="mitochondrion" evidence="12"/>
<keyword evidence="12" id="KW-0496">Mitochondrion</keyword>
<keyword evidence="9 11" id="KW-0472">Membrane</keyword>
<dbReference type="InterPro" id="IPR039428">
    <property type="entry name" value="NUOK/Mnh_C1-like"/>
</dbReference>
<dbReference type="GeneID" id="19524290"/>
<dbReference type="RefSeq" id="YP_009034308.1">
    <property type="nucleotide sequence ID" value="NC_024181.1"/>
</dbReference>
<evidence type="ECO:0000256" key="1">
    <source>
        <dbReference type="ARBA" id="ARBA00004141"/>
    </source>
</evidence>
<feature type="transmembrane region" description="Helical" evidence="11">
    <location>
        <begin position="57"/>
        <end position="81"/>
    </location>
</feature>
<dbReference type="NCBIfam" id="NF004320">
    <property type="entry name" value="PRK05715.1-2"/>
    <property type="match status" value="1"/>
</dbReference>
<dbReference type="PANTHER" id="PTHR11434:SF16">
    <property type="entry name" value="NADH-UBIQUINONE OXIDOREDUCTASE CHAIN 4L"/>
    <property type="match status" value="1"/>
</dbReference>
<keyword evidence="8" id="KW-0520">NAD</keyword>
<dbReference type="InterPro" id="IPR001133">
    <property type="entry name" value="NADH_UbQ_OxRdtase_chain4L/K"/>
</dbReference>
<dbReference type="NCBIfam" id="NF004323">
    <property type="entry name" value="PRK05715.1-5"/>
    <property type="match status" value="1"/>
</dbReference>
<dbReference type="EMBL" id="KJ541509">
    <property type="protein sequence ID" value="AHZ88981.1"/>
    <property type="molecule type" value="Genomic_DNA"/>
</dbReference>
<dbReference type="CTD" id="4539"/>